<name>A0ABT1WDL7_9BURK</name>
<organism evidence="3 4">
    <name type="scientific">Limnobacter humi</name>
    <dbReference type="NCBI Taxonomy" id="1778671"/>
    <lineage>
        <taxon>Bacteria</taxon>
        <taxon>Pseudomonadati</taxon>
        <taxon>Pseudomonadota</taxon>
        <taxon>Betaproteobacteria</taxon>
        <taxon>Burkholderiales</taxon>
        <taxon>Burkholderiaceae</taxon>
        <taxon>Limnobacter</taxon>
    </lineage>
</organism>
<accession>A0ABT1WDL7</accession>
<comment type="caution">
    <text evidence="3">The sequence shown here is derived from an EMBL/GenBank/DDBJ whole genome shotgun (WGS) entry which is preliminary data.</text>
</comment>
<dbReference type="Proteomes" id="UP001204142">
    <property type="component" value="Unassembled WGS sequence"/>
</dbReference>
<evidence type="ECO:0000256" key="1">
    <source>
        <dbReference type="ARBA" id="ARBA00022729"/>
    </source>
</evidence>
<dbReference type="SUPFAM" id="SSF69318">
    <property type="entry name" value="Integrin alpha N-terminal domain"/>
    <property type="match status" value="1"/>
</dbReference>
<dbReference type="PANTHER" id="PTHR46580:SF4">
    <property type="entry name" value="ATP_GTP-BINDING PROTEIN"/>
    <property type="match status" value="1"/>
</dbReference>
<dbReference type="InterPro" id="IPR013517">
    <property type="entry name" value="FG-GAP"/>
</dbReference>
<feature type="region of interest" description="Disordered" evidence="2">
    <location>
        <begin position="941"/>
        <end position="974"/>
    </location>
</feature>
<dbReference type="RefSeq" id="WP_256763308.1">
    <property type="nucleotide sequence ID" value="NZ_JANIGO010000001.1"/>
</dbReference>
<dbReference type="InterPro" id="IPR028994">
    <property type="entry name" value="Integrin_alpha_N"/>
</dbReference>
<sequence>MSGALHSEPIDRRGSWSVDQSGAFNYRYDLRIPPGVAGVQPNIALTFNSNAGVSTLGQGFALTGLSSITRCPKTPATDGVKGWVSFDNTDPLCLDGARLMLRSGSQGQDGAIYEPEVYDGTKVIGVSLDSIDESKYFEVQTKTGEIRRYKKRIALFPGGPSGTLISYIWSFDLESVSDSKGNFWQVYYAPYVEARLPRVICYTGNSKLALKPSTCIEFGYGPLTGPYSSIEYQPNSIRFYNYFGRLYTGNALLRAIRIVQNATITSVGTARLPDWSVTGQQLQEYKLSYAQNRPTDNYFLASVTECTATSCLPSLSFSWNSSNATQNAQYVGLAQGALANLSDTAGFTNAKYYNSIAYPDINGDGRLDVCYRTAQGIKCSLFDGAGFLAPIDGPLLSDAAGWDQKFRYATITYVDINRDGKADICAKDAQGIVCWLSNGSSFTSEIRGPSMPDSAGWNLESRYSTISFLDLNQDGFADVCGRDTAGIVCWYGNGSGFDFNRIDGPALSDAAGWGAISAYSSIRFADINGDGIPDLCAIQSNSVCYLGIAANFQKNVDSAGNVTIKVFGSSVVGPTWPIASGLYMGSLQYLDLNTDGTTDACIRASNGFHCTLASGVNWSNSNELYGRFPSLTDAEGWSNPAKSATIRFADINHDQFPDLCFRQDDRIKCYLGTITSKKNLVDGPVFGLGSDLDQESTFSTMRFVDLNGDGRPDFCLRRSNGLNCFLQTSDHRLTLASISVAGHQIFPESKPLSATAGYTWRYGFSWPNRPLASATPVTTSVRESDGLGGFVTTNYSFSDGYYDAYYGRGFLGFASRTEQKLSASAERSVISKGQYLQNWPCIGYPYRTQRKTPAGVLIEQIDTTWKTRTPSNANSVACTAPLPVGQTAIPFSTSQIIRRWELTTTSQQGTELPRKQVQTTVDAYGNVLRVTEQILNADGTASGYSRTTENLYDPDAERSRQGRLIRSSVTQSKP</sequence>
<dbReference type="PANTHER" id="PTHR46580">
    <property type="entry name" value="SENSOR KINASE-RELATED"/>
    <property type="match status" value="1"/>
</dbReference>
<reference evidence="3 4" key="1">
    <citation type="submission" date="2022-07" db="EMBL/GenBank/DDBJ databases">
        <authorList>
            <person name="Xamxidin M."/>
            <person name="Wu M."/>
        </authorList>
    </citation>
    <scope>NUCLEOTIDE SEQUENCE [LARGE SCALE GENOMIC DNA]</scope>
    <source>
        <strain evidence="3 4">NBRC 111650</strain>
    </source>
</reference>
<proteinExistence type="predicted"/>
<protein>
    <submittedName>
        <fullName evidence="3">FG-GAP-like repeat-containing protein</fullName>
    </submittedName>
</protein>
<dbReference type="Gene3D" id="2.130.10.130">
    <property type="entry name" value="Integrin alpha, N-terminal"/>
    <property type="match status" value="1"/>
</dbReference>
<evidence type="ECO:0000313" key="4">
    <source>
        <dbReference type="Proteomes" id="UP001204142"/>
    </source>
</evidence>
<gene>
    <name evidence="3" type="ORF">NQT62_04065</name>
</gene>
<keyword evidence="1" id="KW-0732">Signal</keyword>
<keyword evidence="4" id="KW-1185">Reference proteome</keyword>
<dbReference type="Pfam" id="PF13517">
    <property type="entry name" value="FG-GAP_3"/>
    <property type="match status" value="2"/>
</dbReference>
<evidence type="ECO:0000256" key="2">
    <source>
        <dbReference type="SAM" id="MobiDB-lite"/>
    </source>
</evidence>
<dbReference type="EMBL" id="JANIGO010000001">
    <property type="protein sequence ID" value="MCQ8895617.1"/>
    <property type="molecule type" value="Genomic_DNA"/>
</dbReference>
<evidence type="ECO:0000313" key="3">
    <source>
        <dbReference type="EMBL" id="MCQ8895617.1"/>
    </source>
</evidence>